<feature type="chain" id="PRO_5014857048" description="Flagellar assembly protein T N-terminal domain-containing protein" evidence="1">
    <location>
        <begin position="24"/>
        <end position="378"/>
    </location>
</feature>
<dbReference type="PROSITE" id="PS51257">
    <property type="entry name" value="PROKAR_LIPOPROTEIN"/>
    <property type="match status" value="1"/>
</dbReference>
<dbReference type="InterPro" id="IPR038180">
    <property type="entry name" value="FlgT_N_sf"/>
</dbReference>
<evidence type="ECO:0000313" key="3">
    <source>
        <dbReference type="Proteomes" id="UP000231019"/>
    </source>
</evidence>
<organism evidence="2 3">
    <name type="scientific">bacterium (Candidatus Blackallbacteria) CG17_big_fil_post_rev_8_21_14_2_50_48_46</name>
    <dbReference type="NCBI Taxonomy" id="2014261"/>
    <lineage>
        <taxon>Bacteria</taxon>
        <taxon>Candidatus Blackallbacteria</taxon>
    </lineage>
</organism>
<feature type="signal peptide" evidence="1">
    <location>
        <begin position="1"/>
        <end position="23"/>
    </location>
</feature>
<gene>
    <name evidence="2" type="ORF">COW36_10500</name>
</gene>
<accession>A0A2M7G558</accession>
<protein>
    <recommendedName>
        <fullName evidence="4">Flagellar assembly protein T N-terminal domain-containing protein</fullName>
    </recommendedName>
</protein>
<dbReference type="Gene3D" id="3.30.1660.40">
    <property type="entry name" value="FlgT, N-terminal domain"/>
    <property type="match status" value="1"/>
</dbReference>
<dbReference type="AlphaFoldDB" id="A0A2M7G558"/>
<evidence type="ECO:0000313" key="2">
    <source>
        <dbReference type="EMBL" id="PIW17060.1"/>
    </source>
</evidence>
<sequence>MKKLHKMLMTSLLVLACSLPVTAAVQESQVVTVEGEAAIESSRATAREQAIAQANRLAVEQALGVYVVSETLVENAVVVKDNILTKASGFVSGYKIISEQAQGQIYKVKLQATVGVEPLVEQLAKMGLLREWTVAVVLAPPDGKTAQESTESARTQLNSSILEMGFKVADENALVQLNQPAIMNQILKGNYMAALPVLRDSGVDVLLAGKTFTRPTETGAMETYGGIKTILTEGRIDARAIRVDTGEILAAKSFNGVAGGSTQAIAEAKAIEKAASAAGHYFSVQVAKLPASTTQHVQLVVKGLSFAREKQFQEAMRKVSGIRKLTRKLYRNQEAQYEIEYAGKADQLADLLSENAGLKKFGFDIQSLTSGRIDAKAK</sequence>
<proteinExistence type="predicted"/>
<comment type="caution">
    <text evidence="2">The sequence shown here is derived from an EMBL/GenBank/DDBJ whole genome shotgun (WGS) entry which is preliminary data.</text>
</comment>
<name>A0A2M7G558_9BACT</name>
<evidence type="ECO:0008006" key="4">
    <source>
        <dbReference type="Google" id="ProtNLM"/>
    </source>
</evidence>
<dbReference type="Proteomes" id="UP000231019">
    <property type="component" value="Unassembled WGS sequence"/>
</dbReference>
<evidence type="ECO:0000256" key="1">
    <source>
        <dbReference type="SAM" id="SignalP"/>
    </source>
</evidence>
<reference evidence="2 3" key="1">
    <citation type="submission" date="2017-09" db="EMBL/GenBank/DDBJ databases">
        <title>Depth-based differentiation of microbial function through sediment-hosted aquifers and enrichment of novel symbionts in the deep terrestrial subsurface.</title>
        <authorList>
            <person name="Probst A.J."/>
            <person name="Ladd B."/>
            <person name="Jarett J.K."/>
            <person name="Geller-Mcgrath D.E."/>
            <person name="Sieber C.M."/>
            <person name="Emerson J.B."/>
            <person name="Anantharaman K."/>
            <person name="Thomas B.C."/>
            <person name="Malmstrom R."/>
            <person name="Stieglmeier M."/>
            <person name="Klingl A."/>
            <person name="Woyke T."/>
            <person name="Ryan C.M."/>
            <person name="Banfield J.F."/>
        </authorList>
    </citation>
    <scope>NUCLEOTIDE SEQUENCE [LARGE SCALE GENOMIC DNA]</scope>
    <source>
        <strain evidence="2">CG17_big_fil_post_rev_8_21_14_2_50_48_46</strain>
    </source>
</reference>
<dbReference type="EMBL" id="PFFQ01000031">
    <property type="protein sequence ID" value="PIW17060.1"/>
    <property type="molecule type" value="Genomic_DNA"/>
</dbReference>
<keyword evidence="1" id="KW-0732">Signal</keyword>